<accession>A0A1I7L2S3</accession>
<keyword evidence="2" id="KW-1185">Reference proteome</keyword>
<protein>
    <submittedName>
        <fullName evidence="1">Uncharacterized protein</fullName>
    </submittedName>
</protein>
<dbReference type="EMBL" id="FPBV01000023">
    <property type="protein sequence ID" value="SFV03928.1"/>
    <property type="molecule type" value="Genomic_DNA"/>
</dbReference>
<dbReference type="AlphaFoldDB" id="A0A1I7L2S3"/>
<gene>
    <name evidence="1" type="ORF">SAMN05421543_12361</name>
</gene>
<organism evidence="1 2">
    <name type="scientific">Alicyclobacillus macrosporangiidus</name>
    <dbReference type="NCBI Taxonomy" id="392015"/>
    <lineage>
        <taxon>Bacteria</taxon>
        <taxon>Bacillati</taxon>
        <taxon>Bacillota</taxon>
        <taxon>Bacilli</taxon>
        <taxon>Bacillales</taxon>
        <taxon>Alicyclobacillaceae</taxon>
        <taxon>Alicyclobacillus</taxon>
    </lineage>
</organism>
<dbReference type="Proteomes" id="UP000183508">
    <property type="component" value="Unassembled WGS sequence"/>
</dbReference>
<evidence type="ECO:0000313" key="1">
    <source>
        <dbReference type="EMBL" id="SFV03928.1"/>
    </source>
</evidence>
<reference evidence="2" key="1">
    <citation type="submission" date="2016-10" db="EMBL/GenBank/DDBJ databases">
        <authorList>
            <person name="Varghese N."/>
        </authorList>
    </citation>
    <scope>NUCLEOTIDE SEQUENCE [LARGE SCALE GENOMIC DNA]</scope>
    <source>
        <strain evidence="2">DSM 17980</strain>
    </source>
</reference>
<dbReference type="RefSeq" id="WP_074955630.1">
    <property type="nucleotide sequence ID" value="NZ_FPBV01000023.1"/>
</dbReference>
<name>A0A1I7L2S3_9BACL</name>
<proteinExistence type="predicted"/>
<evidence type="ECO:0000313" key="2">
    <source>
        <dbReference type="Proteomes" id="UP000183508"/>
    </source>
</evidence>
<sequence>MTVERRSSDLFIEGRYITNEGYDAEYGRFSVAQIRSWLENGHVGMLHVSEYVINGTRYNASALMISKDHGIPSVRDGKLVIPAWFRRKFLGPPHRDHGDPDDLVQVEVLVDPSDPHFFVSIVEASA</sequence>